<evidence type="ECO:0000256" key="11">
    <source>
        <dbReference type="HAMAP-Rule" id="MF_00848"/>
    </source>
</evidence>
<dbReference type="InterPro" id="IPR043686">
    <property type="entry name" value="Uup"/>
</dbReference>
<name>A0AAQ3LEF7_9BACT</name>
<dbReference type="GO" id="GO:0006281">
    <property type="term" value="P:DNA repair"/>
    <property type="evidence" value="ECO:0007669"/>
    <property type="project" value="UniProtKB-KW"/>
</dbReference>
<dbReference type="InterPro" id="IPR051309">
    <property type="entry name" value="ABCF_ATPase"/>
</dbReference>
<dbReference type="HAMAP" id="MF_00848">
    <property type="entry name" value="Uup"/>
    <property type="match status" value="1"/>
</dbReference>
<dbReference type="InterPro" id="IPR027417">
    <property type="entry name" value="P-loop_NTPase"/>
</dbReference>
<evidence type="ECO:0000256" key="2">
    <source>
        <dbReference type="ARBA" id="ARBA00022737"/>
    </source>
</evidence>
<dbReference type="InterPro" id="IPR017871">
    <property type="entry name" value="ABC_transporter-like_CS"/>
</dbReference>
<evidence type="ECO:0000313" key="14">
    <source>
        <dbReference type="Proteomes" id="UP001304300"/>
    </source>
</evidence>
<sequence>MLAARSLHLAFGGPPLLESVSFEVHAGERVCIVGRNGAGKSSLLKVLCNVIPPDRGEVYVPANERVAYLPQEVPEGIDGTVAEVIVMDLPDGLEDWEREARLDRLLRDLEFDGEEAFDSLSAGMKRRVLLGRCLAPEPDVLLLDEPTNHLDIESIGWMERFLPKYPGALLFVTHDRAFLKKIATRILDLERGVVTDWGYNYETYLQKKEEWLVAEAHNRAEFDKKLAKEEAWIRQGILARRTRNEGRVRALKSMRDQHRQRRERQGSVRLAVEEADRSGVKVIAAEGVSFGYNSNPIVRDFSTVITRGDKIGIVGPNGAGKSTLLNLLLGRLSPQEGTVKHGTGLEIAYFDQLRETLDPEQTVVDSIADGRDTFSLNGQSRHVIGYLQDFLFHPEQARGKVKALSGGERNRLLLARLFTRPFNLLIMDEPTNDLDLETLELLENRLVEFGGTLLLVSHDRAFIDNVVTDLFILEGKGEVRQFVGGYTDYLNRRAVPSSANTGKVTKTVAATKSGKPPKTRKFLNRERWELEALPAEIEALETEQAEITEKLGDPNLYQSQGDQVATFQARIHEIEASLATKYSRWEELEQLKETLEG</sequence>
<keyword evidence="5 11" id="KW-0378">Hydrolase</keyword>
<dbReference type="InterPro" id="IPR003593">
    <property type="entry name" value="AAA+_ATPase"/>
</dbReference>
<evidence type="ECO:0000256" key="4">
    <source>
        <dbReference type="ARBA" id="ARBA00022763"/>
    </source>
</evidence>
<keyword evidence="1 11" id="KW-0963">Cytoplasm</keyword>
<keyword evidence="6 11" id="KW-0067">ATP-binding</keyword>
<dbReference type="EC" id="3.6.1.-" evidence="11"/>
<reference evidence="13 14" key="1">
    <citation type="submission" date="2023-10" db="EMBL/GenBank/DDBJ databases">
        <title>Rubellicoccus peritrichatus gen. nov., sp. nov., isolated from an algae of coral reef tank.</title>
        <authorList>
            <person name="Luo J."/>
        </authorList>
    </citation>
    <scope>NUCLEOTIDE SEQUENCE [LARGE SCALE GENOMIC DNA]</scope>
    <source>
        <strain evidence="13 14">CR14</strain>
    </source>
</reference>
<evidence type="ECO:0000256" key="9">
    <source>
        <dbReference type="ARBA" id="ARBA00049360"/>
    </source>
</evidence>
<dbReference type="PROSITE" id="PS50893">
    <property type="entry name" value="ABC_TRANSPORTER_2"/>
    <property type="match status" value="2"/>
</dbReference>
<feature type="binding site" evidence="11">
    <location>
        <begin position="315"/>
        <end position="322"/>
    </location>
    <ligand>
        <name>ATP</name>
        <dbReference type="ChEBI" id="CHEBI:30616"/>
        <label>2</label>
    </ligand>
</feature>
<dbReference type="Pfam" id="PF12848">
    <property type="entry name" value="ABC_tran_Xtn"/>
    <property type="match status" value="1"/>
</dbReference>
<dbReference type="Pfam" id="PF00005">
    <property type="entry name" value="ABC_tran"/>
    <property type="match status" value="2"/>
</dbReference>
<feature type="domain" description="ABC transporter" evidence="12">
    <location>
        <begin position="2"/>
        <end position="216"/>
    </location>
</feature>
<keyword evidence="7 11" id="KW-0238">DNA-binding</keyword>
<evidence type="ECO:0000256" key="7">
    <source>
        <dbReference type="ARBA" id="ARBA00023125"/>
    </source>
</evidence>
<keyword evidence="14" id="KW-1185">Reference proteome</keyword>
<dbReference type="SMART" id="SM00382">
    <property type="entry name" value="AAA"/>
    <property type="match status" value="2"/>
</dbReference>
<dbReference type="InterPro" id="IPR003439">
    <property type="entry name" value="ABC_transporter-like_ATP-bd"/>
</dbReference>
<dbReference type="SUPFAM" id="SSF52540">
    <property type="entry name" value="P-loop containing nucleoside triphosphate hydrolases"/>
    <property type="match status" value="2"/>
</dbReference>
<dbReference type="Proteomes" id="UP001304300">
    <property type="component" value="Chromosome"/>
</dbReference>
<proteinExistence type="inferred from homology"/>
<evidence type="ECO:0000256" key="1">
    <source>
        <dbReference type="ARBA" id="ARBA00022490"/>
    </source>
</evidence>
<feature type="binding site" evidence="11">
    <location>
        <begin position="34"/>
        <end position="41"/>
    </location>
    <ligand>
        <name>ATP</name>
        <dbReference type="ChEBI" id="CHEBI:30616"/>
        <label>1</label>
    </ligand>
</feature>
<dbReference type="FunFam" id="3.40.50.300:FF:000011">
    <property type="entry name" value="Putative ABC transporter ATP-binding component"/>
    <property type="match status" value="1"/>
</dbReference>
<keyword evidence="3 11" id="KW-0547">Nucleotide-binding</keyword>
<dbReference type="Gene3D" id="1.10.287.380">
    <property type="entry name" value="Valyl-tRNA synthetase, C-terminal domain"/>
    <property type="match status" value="1"/>
</dbReference>
<keyword evidence="11" id="KW-0175">Coiled coil</keyword>
<comment type="similarity">
    <text evidence="10 11">Belongs to the ABC transporter superfamily. ABCF family. Uup subfamily.</text>
</comment>
<feature type="domain" description="ABC transporter" evidence="12">
    <location>
        <begin position="283"/>
        <end position="501"/>
    </location>
</feature>
<evidence type="ECO:0000256" key="10">
    <source>
        <dbReference type="ARBA" id="ARBA00061478"/>
    </source>
</evidence>
<dbReference type="Pfam" id="PF16326">
    <property type="entry name" value="ABC_tran_CTD"/>
    <property type="match status" value="1"/>
</dbReference>
<keyword evidence="2 11" id="KW-0677">Repeat</keyword>
<dbReference type="GO" id="GO:0003677">
    <property type="term" value="F:DNA binding"/>
    <property type="evidence" value="ECO:0007669"/>
    <property type="project" value="UniProtKB-UniRule"/>
</dbReference>
<dbReference type="GO" id="GO:0005524">
    <property type="term" value="F:ATP binding"/>
    <property type="evidence" value="ECO:0007669"/>
    <property type="project" value="UniProtKB-UniRule"/>
</dbReference>
<dbReference type="PROSITE" id="PS00211">
    <property type="entry name" value="ABC_TRANSPORTER_1"/>
    <property type="match status" value="2"/>
</dbReference>
<dbReference type="GO" id="GO:0043022">
    <property type="term" value="F:ribosome binding"/>
    <property type="evidence" value="ECO:0007669"/>
    <property type="project" value="UniProtKB-UniRule"/>
</dbReference>
<evidence type="ECO:0000256" key="6">
    <source>
        <dbReference type="ARBA" id="ARBA00022840"/>
    </source>
</evidence>
<evidence type="ECO:0000256" key="8">
    <source>
        <dbReference type="ARBA" id="ARBA00023204"/>
    </source>
</evidence>
<keyword evidence="8 11" id="KW-0234">DNA repair</keyword>
<comment type="catalytic activity">
    <reaction evidence="9 11">
        <text>ATP + H2O = ADP + phosphate + H(+)</text>
        <dbReference type="Rhea" id="RHEA:13065"/>
        <dbReference type="ChEBI" id="CHEBI:15377"/>
        <dbReference type="ChEBI" id="CHEBI:15378"/>
        <dbReference type="ChEBI" id="CHEBI:30616"/>
        <dbReference type="ChEBI" id="CHEBI:43474"/>
        <dbReference type="ChEBI" id="CHEBI:456216"/>
    </reaction>
</comment>
<gene>
    <name evidence="11" type="primary">uup</name>
    <name evidence="13" type="ORF">RZN69_03390</name>
</gene>
<accession>A0AAQ3LEF7</accession>
<keyword evidence="4 11" id="KW-0227">DNA damage</keyword>
<feature type="coiled-coil region" evidence="11">
    <location>
        <begin position="523"/>
        <end position="550"/>
    </location>
</feature>
<dbReference type="PANTHER" id="PTHR42855:SF1">
    <property type="entry name" value="ABC TRANSPORTER DOMAIN-CONTAINING PROTEIN"/>
    <property type="match status" value="1"/>
</dbReference>
<evidence type="ECO:0000256" key="3">
    <source>
        <dbReference type="ARBA" id="ARBA00022741"/>
    </source>
</evidence>
<comment type="function">
    <text evidence="11">Probably plays a role in ribosome assembly or function. May be involved in resolution of branched DNA intermediates that result from template switching in postreplication gaps. Binds DNA and has ATPase activity.</text>
</comment>
<evidence type="ECO:0000313" key="13">
    <source>
        <dbReference type="EMBL" id="WOO42118.1"/>
    </source>
</evidence>
<comment type="subcellular location">
    <subcellularLocation>
        <location evidence="11">Cytoplasm</location>
    </subcellularLocation>
    <text evidence="11">Associates with ribosomes.</text>
</comment>
<dbReference type="InterPro" id="IPR032524">
    <property type="entry name" value="ABC_tran_C"/>
</dbReference>
<dbReference type="PANTHER" id="PTHR42855">
    <property type="entry name" value="ABC TRANSPORTER ATP-BINDING SUBUNIT"/>
    <property type="match status" value="1"/>
</dbReference>
<protein>
    <recommendedName>
        <fullName evidence="11">ATP-binding protein Uup</fullName>
        <ecNumber evidence="11">3.6.1.-</ecNumber>
    </recommendedName>
</protein>
<dbReference type="InterPro" id="IPR032781">
    <property type="entry name" value="ABC_tran_Xtn"/>
</dbReference>
<evidence type="ECO:0000256" key="5">
    <source>
        <dbReference type="ARBA" id="ARBA00022801"/>
    </source>
</evidence>
<dbReference type="FunFam" id="3.40.50.300:FF:000309">
    <property type="entry name" value="ABC transporter ATP-binding protein"/>
    <property type="match status" value="1"/>
</dbReference>
<dbReference type="KEGG" id="puo:RZN69_03390"/>
<dbReference type="CDD" id="cd03221">
    <property type="entry name" value="ABCF_EF-3"/>
    <property type="match status" value="2"/>
</dbReference>
<dbReference type="GO" id="GO:0016887">
    <property type="term" value="F:ATP hydrolysis activity"/>
    <property type="evidence" value="ECO:0007669"/>
    <property type="project" value="UniProtKB-UniRule"/>
</dbReference>
<dbReference type="GO" id="GO:0005737">
    <property type="term" value="C:cytoplasm"/>
    <property type="evidence" value="ECO:0007669"/>
    <property type="project" value="UniProtKB-SubCell"/>
</dbReference>
<dbReference type="InterPro" id="IPR037118">
    <property type="entry name" value="Val-tRNA_synth_C_sf"/>
</dbReference>
<dbReference type="Gene3D" id="3.40.50.300">
    <property type="entry name" value="P-loop containing nucleotide triphosphate hydrolases"/>
    <property type="match status" value="2"/>
</dbReference>
<dbReference type="RefSeq" id="WP_317834602.1">
    <property type="nucleotide sequence ID" value="NZ_CP136920.1"/>
</dbReference>
<evidence type="ECO:0000259" key="12">
    <source>
        <dbReference type="PROSITE" id="PS50893"/>
    </source>
</evidence>
<organism evidence="13 14">
    <name type="scientific">Rubellicoccus peritrichatus</name>
    <dbReference type="NCBI Taxonomy" id="3080537"/>
    <lineage>
        <taxon>Bacteria</taxon>
        <taxon>Pseudomonadati</taxon>
        <taxon>Verrucomicrobiota</taxon>
        <taxon>Opitutia</taxon>
        <taxon>Puniceicoccales</taxon>
        <taxon>Cerasicoccaceae</taxon>
        <taxon>Rubellicoccus</taxon>
    </lineage>
</organism>
<dbReference type="EMBL" id="CP136920">
    <property type="protein sequence ID" value="WOO42118.1"/>
    <property type="molecule type" value="Genomic_DNA"/>
</dbReference>
<dbReference type="AlphaFoldDB" id="A0AAQ3LEF7"/>